<dbReference type="PANTHER" id="PTHR30627">
    <property type="entry name" value="PEPTIDOGLYCAN D,D-TRANSPEPTIDASE"/>
    <property type="match status" value="1"/>
</dbReference>
<dbReference type="AlphaFoldDB" id="A0A927F270"/>
<dbReference type="GO" id="GO:0071972">
    <property type="term" value="F:peptidoglycan L,D-transpeptidase activity"/>
    <property type="evidence" value="ECO:0007669"/>
    <property type="project" value="TreeGrafter"/>
</dbReference>
<dbReference type="Pfam" id="PF05223">
    <property type="entry name" value="MecA_N"/>
    <property type="match status" value="1"/>
</dbReference>
<dbReference type="GO" id="GO:0008658">
    <property type="term" value="F:penicillin binding"/>
    <property type="evidence" value="ECO:0007669"/>
    <property type="project" value="InterPro"/>
</dbReference>
<evidence type="ECO:0000313" key="6">
    <source>
        <dbReference type="Proteomes" id="UP000632289"/>
    </source>
</evidence>
<reference evidence="5" key="1">
    <citation type="submission" date="2020-09" db="EMBL/GenBank/DDBJ databases">
        <title>Secondary metabolite and genome analysis of marine Streptomyces chumphonensis KK1-2T.</title>
        <authorList>
            <person name="Phongsopitanun W."/>
            <person name="Kanchanasin P."/>
            <person name="Pittayakhajonwut P."/>
            <person name="Suwanborirux K."/>
            <person name="Tanasupawat S."/>
        </authorList>
    </citation>
    <scope>NUCLEOTIDE SEQUENCE</scope>
    <source>
        <strain evidence="5">KK1-2</strain>
    </source>
</reference>
<feature type="domain" description="NTF2-like N-terminal transpeptidase" evidence="4">
    <location>
        <begin position="59"/>
        <end position="164"/>
    </location>
</feature>
<protein>
    <submittedName>
        <fullName evidence="5">Penicillin-binding protein</fullName>
    </submittedName>
</protein>
<organism evidence="5 6">
    <name type="scientific">Streptomyces chumphonensis</name>
    <dbReference type="NCBI Taxonomy" id="1214925"/>
    <lineage>
        <taxon>Bacteria</taxon>
        <taxon>Bacillati</taxon>
        <taxon>Actinomycetota</taxon>
        <taxon>Actinomycetes</taxon>
        <taxon>Kitasatosporales</taxon>
        <taxon>Streptomycetaceae</taxon>
        <taxon>Streptomyces</taxon>
    </lineage>
</organism>
<comment type="caution">
    <text evidence="5">The sequence shown here is derived from an EMBL/GenBank/DDBJ whole genome shotgun (WGS) entry which is preliminary data.</text>
</comment>
<feature type="domain" description="Penicillin-binding protein transpeptidase" evidence="3">
    <location>
        <begin position="264"/>
        <end position="537"/>
    </location>
</feature>
<dbReference type="RefSeq" id="WP_191210646.1">
    <property type="nucleotide sequence ID" value="NZ_BAABKL010000050.1"/>
</dbReference>
<feature type="signal peptide" evidence="2">
    <location>
        <begin position="1"/>
        <end position="21"/>
    </location>
</feature>
<dbReference type="InterPro" id="IPR012338">
    <property type="entry name" value="Beta-lactam/transpept-like"/>
</dbReference>
<dbReference type="InterPro" id="IPR050515">
    <property type="entry name" value="Beta-lactam/transpept"/>
</dbReference>
<dbReference type="Proteomes" id="UP000632289">
    <property type="component" value="Unassembled WGS sequence"/>
</dbReference>
<dbReference type="GO" id="GO:0046677">
    <property type="term" value="P:response to antibiotic"/>
    <property type="evidence" value="ECO:0007669"/>
    <property type="project" value="InterPro"/>
</dbReference>
<evidence type="ECO:0000259" key="3">
    <source>
        <dbReference type="Pfam" id="PF00905"/>
    </source>
</evidence>
<keyword evidence="2" id="KW-0732">Signal</keyword>
<dbReference type="Pfam" id="PF00905">
    <property type="entry name" value="Transpeptidase"/>
    <property type="match status" value="1"/>
</dbReference>
<dbReference type="Gene3D" id="3.40.710.10">
    <property type="entry name" value="DD-peptidase/beta-lactamase superfamily"/>
    <property type="match status" value="1"/>
</dbReference>
<evidence type="ECO:0000256" key="1">
    <source>
        <dbReference type="SAM" id="MobiDB-lite"/>
    </source>
</evidence>
<evidence type="ECO:0000256" key="2">
    <source>
        <dbReference type="SAM" id="SignalP"/>
    </source>
</evidence>
<gene>
    <name evidence="5" type="ORF">IF129_17590</name>
</gene>
<dbReference type="GO" id="GO:0005886">
    <property type="term" value="C:plasma membrane"/>
    <property type="evidence" value="ECO:0007669"/>
    <property type="project" value="TreeGrafter"/>
</dbReference>
<keyword evidence="6" id="KW-1185">Reference proteome</keyword>
<evidence type="ECO:0000259" key="4">
    <source>
        <dbReference type="Pfam" id="PF05223"/>
    </source>
</evidence>
<dbReference type="InterPro" id="IPR001460">
    <property type="entry name" value="PCN-bd_Tpept"/>
</dbReference>
<dbReference type="GO" id="GO:0071555">
    <property type="term" value="P:cell wall organization"/>
    <property type="evidence" value="ECO:0007669"/>
    <property type="project" value="TreeGrafter"/>
</dbReference>
<name>A0A927F270_9ACTN</name>
<sequence>MAVIGAVCAVAVGAAGFGAYALVGGDDEPGGGDGTLTSSEDGRSEVRPTGPPSADEVRAAAEEFLAAWESGDAAKAAALTDEESAAKAALTAFAEDAGVTGVELAERAPKGAEVPFGVTAEVTHEDTSASVEYVSALTVVRDDGSGEAVVDWEPEVLHPDLADGERIVTDAKGDPEVVTVDRDGEELTGEEFPELKAVLADVSKRYADRSEGTAPVSLRIVDKDGEEKKVLEKLSEGEPGKIPTTIDADLQKAAQAALEGRKSGAAVAIKPSTGEILAVADAPAGDFNMALRGSLAPGSTWKVVSASMLIEKDLASADAAHPCPKFFTHGGWKFQNLDEFEIKGGTFRDSFAASCNTAFIGQAPELADDDLTQQARDLFGLGLTWQVGTGTFDGTVPVQADAQMAASLIGQGGVRMNPLTMASVAATVKAGAFKQPYLVPPSVDGRTLASAPRAMSPALAAELRSLMNTTATSGTAAEAMASVGGDKGGKTGSAEVDGQDKPNAWFIGYSGDLAVSAVIPNSGHGGTNAGPVVAEILNAG</sequence>
<dbReference type="PANTHER" id="PTHR30627:SF24">
    <property type="entry name" value="PENICILLIN-BINDING PROTEIN 4B"/>
    <property type="match status" value="1"/>
</dbReference>
<accession>A0A927F270</accession>
<evidence type="ECO:0000313" key="5">
    <source>
        <dbReference type="EMBL" id="MBD3933357.1"/>
    </source>
</evidence>
<dbReference type="SUPFAM" id="SSF56601">
    <property type="entry name" value="beta-lactamase/transpeptidase-like"/>
    <property type="match status" value="1"/>
</dbReference>
<proteinExistence type="predicted"/>
<feature type="region of interest" description="Disordered" evidence="1">
    <location>
        <begin position="26"/>
        <end position="56"/>
    </location>
</feature>
<dbReference type="EMBL" id="JACXYU010000009">
    <property type="protein sequence ID" value="MBD3933357.1"/>
    <property type="molecule type" value="Genomic_DNA"/>
</dbReference>
<dbReference type="InterPro" id="IPR007887">
    <property type="entry name" value="MecA_N"/>
</dbReference>
<feature type="chain" id="PRO_5039709212" evidence="2">
    <location>
        <begin position="22"/>
        <end position="540"/>
    </location>
</feature>